<dbReference type="Proteomes" id="UP000559027">
    <property type="component" value="Unassembled WGS sequence"/>
</dbReference>
<evidence type="ECO:0008006" key="5">
    <source>
        <dbReference type="Google" id="ProtNLM"/>
    </source>
</evidence>
<comment type="caution">
    <text evidence="3">The sequence shown here is derived from an EMBL/GenBank/DDBJ whole genome shotgun (WGS) entry which is preliminary data.</text>
</comment>
<feature type="transmembrane region" description="Helical" evidence="2">
    <location>
        <begin position="314"/>
        <end position="336"/>
    </location>
</feature>
<dbReference type="CDD" id="cd12087">
    <property type="entry name" value="TM_EGFR-like"/>
    <property type="match status" value="1"/>
</dbReference>
<dbReference type="Gene3D" id="2.60.120.260">
    <property type="entry name" value="Galactose-binding domain-like"/>
    <property type="match status" value="1"/>
</dbReference>
<dbReference type="EMBL" id="JAACJO010000010">
    <property type="protein sequence ID" value="KAF5353474.1"/>
    <property type="molecule type" value="Genomic_DNA"/>
</dbReference>
<dbReference type="OrthoDB" id="3052647at2759"/>
<evidence type="ECO:0000313" key="4">
    <source>
        <dbReference type="Proteomes" id="UP000559027"/>
    </source>
</evidence>
<feature type="region of interest" description="Disordered" evidence="1">
    <location>
        <begin position="433"/>
        <end position="454"/>
    </location>
</feature>
<name>A0A8H5FYC7_9AGAR</name>
<feature type="region of interest" description="Disordered" evidence="1">
    <location>
        <begin position="366"/>
        <end position="402"/>
    </location>
</feature>
<sequence>MNTATKWAVVDDDDPSIQYSAGWGQEQGNPEEFHTNSGKPYLQTLHGISHNGSLSFQYHGSNIYVWGLDPGNLSERPSWECLVDDFPIRVADSTPVPQNNWPLCWDDGLLNSAMGPHTLTINVVTNSSDARFRIDWIQYNPQPGFVFDTSSSQRNAAMLVDNTDPIVQYDDSWSPWTNLSQTANATSRIGSQVTVDFIGTSLSWFGISEPGNFSNTAQGSYSIDGADDVVFSWKTDPGTALDRRFFFEASNLPLAPHRAVVKYLGPASAPSLILDHLIIQNASTTQITLSGSAPRPTGGAPPDDQNKGGSGVPAGVIAGSVVGGLAFVIVILLLWFKRRLAAARKQQRHDHVHPFRLIGYTDHNVPRPTSFVSSKTRSSNSHNQTASSHSHNRSASDPFSQTSELAPIRNPAQMMPAGPTVIANISELLHPTPFQLPATHPNHSYPPDQPISSIPEEYLPLYTEINDR</sequence>
<gene>
    <name evidence="3" type="ORF">D9756_007892</name>
</gene>
<keyword evidence="4" id="KW-1185">Reference proteome</keyword>
<evidence type="ECO:0000256" key="1">
    <source>
        <dbReference type="SAM" id="MobiDB-lite"/>
    </source>
</evidence>
<accession>A0A8H5FYC7</accession>
<evidence type="ECO:0000313" key="3">
    <source>
        <dbReference type="EMBL" id="KAF5353474.1"/>
    </source>
</evidence>
<keyword evidence="2" id="KW-1133">Transmembrane helix</keyword>
<keyword evidence="2" id="KW-0472">Membrane</keyword>
<proteinExistence type="predicted"/>
<reference evidence="3 4" key="1">
    <citation type="journal article" date="2020" name="ISME J.">
        <title>Uncovering the hidden diversity of litter-decomposition mechanisms in mushroom-forming fungi.</title>
        <authorList>
            <person name="Floudas D."/>
            <person name="Bentzer J."/>
            <person name="Ahren D."/>
            <person name="Johansson T."/>
            <person name="Persson P."/>
            <person name="Tunlid A."/>
        </authorList>
    </citation>
    <scope>NUCLEOTIDE SEQUENCE [LARGE SCALE GENOMIC DNA]</scope>
    <source>
        <strain evidence="3 4">CBS 146.42</strain>
    </source>
</reference>
<evidence type="ECO:0000256" key="2">
    <source>
        <dbReference type="SAM" id="Phobius"/>
    </source>
</evidence>
<feature type="region of interest" description="Disordered" evidence="1">
    <location>
        <begin position="288"/>
        <end position="311"/>
    </location>
</feature>
<feature type="compositionally biased region" description="Polar residues" evidence="1">
    <location>
        <begin position="370"/>
        <end position="402"/>
    </location>
</feature>
<dbReference type="AlphaFoldDB" id="A0A8H5FYC7"/>
<keyword evidence="2" id="KW-0812">Transmembrane</keyword>
<organism evidence="3 4">
    <name type="scientific">Leucocoprinus leucothites</name>
    <dbReference type="NCBI Taxonomy" id="201217"/>
    <lineage>
        <taxon>Eukaryota</taxon>
        <taxon>Fungi</taxon>
        <taxon>Dikarya</taxon>
        <taxon>Basidiomycota</taxon>
        <taxon>Agaricomycotina</taxon>
        <taxon>Agaricomycetes</taxon>
        <taxon>Agaricomycetidae</taxon>
        <taxon>Agaricales</taxon>
        <taxon>Agaricineae</taxon>
        <taxon>Agaricaceae</taxon>
        <taxon>Leucocoprinus</taxon>
    </lineage>
</organism>
<protein>
    <recommendedName>
        <fullName evidence="5">Transmembrane protein</fullName>
    </recommendedName>
</protein>